<evidence type="ECO:0000313" key="2">
    <source>
        <dbReference type="EMBL" id="GAA2487912.1"/>
    </source>
</evidence>
<reference evidence="2 3" key="1">
    <citation type="journal article" date="2019" name="Int. J. Syst. Evol. Microbiol.">
        <title>The Global Catalogue of Microorganisms (GCM) 10K type strain sequencing project: providing services to taxonomists for standard genome sequencing and annotation.</title>
        <authorList>
            <consortium name="The Broad Institute Genomics Platform"/>
            <consortium name="The Broad Institute Genome Sequencing Center for Infectious Disease"/>
            <person name="Wu L."/>
            <person name="Ma J."/>
        </authorList>
    </citation>
    <scope>NUCLEOTIDE SEQUENCE [LARGE SCALE GENOMIC DNA]</scope>
    <source>
        <strain evidence="2 3">JCM 6307</strain>
    </source>
</reference>
<feature type="compositionally biased region" description="Polar residues" evidence="1">
    <location>
        <begin position="83"/>
        <end position="99"/>
    </location>
</feature>
<accession>A0ABN3LR89</accession>
<proteinExistence type="predicted"/>
<name>A0ABN3LR89_9ACTN</name>
<evidence type="ECO:0000313" key="3">
    <source>
        <dbReference type="Proteomes" id="UP001501358"/>
    </source>
</evidence>
<comment type="caution">
    <text evidence="2">The sequence shown here is derived from an EMBL/GenBank/DDBJ whole genome shotgun (WGS) entry which is preliminary data.</text>
</comment>
<evidence type="ECO:0000256" key="1">
    <source>
        <dbReference type="SAM" id="MobiDB-lite"/>
    </source>
</evidence>
<feature type="region of interest" description="Disordered" evidence="1">
    <location>
        <begin position="73"/>
        <end position="115"/>
    </location>
</feature>
<protein>
    <submittedName>
        <fullName evidence="2">Uncharacterized protein</fullName>
    </submittedName>
</protein>
<sequence length="115" mass="11735">MDFGVGKVDGFLARGEFASATAVGDADRTVGTLVSLVGPAADPGLGKDLDDAVGGPSTARRCSLNTFMSPSNTMVSFAPPSELQANSTTSDGPQSNWDTDSGAFSHRPPTRISVS</sequence>
<keyword evidence="3" id="KW-1185">Reference proteome</keyword>
<dbReference type="Proteomes" id="UP001501358">
    <property type="component" value="Unassembled WGS sequence"/>
</dbReference>
<dbReference type="EMBL" id="BAAATA010000011">
    <property type="protein sequence ID" value="GAA2487912.1"/>
    <property type="molecule type" value="Genomic_DNA"/>
</dbReference>
<gene>
    <name evidence="2" type="ORF">GCM10010406_25090</name>
</gene>
<organism evidence="2 3">
    <name type="scientific">Streptomyces thermolineatus</name>
    <dbReference type="NCBI Taxonomy" id="44033"/>
    <lineage>
        <taxon>Bacteria</taxon>
        <taxon>Bacillati</taxon>
        <taxon>Actinomycetota</taxon>
        <taxon>Actinomycetes</taxon>
        <taxon>Kitasatosporales</taxon>
        <taxon>Streptomycetaceae</taxon>
        <taxon>Streptomyces</taxon>
    </lineage>
</organism>